<dbReference type="InterPro" id="IPR021812">
    <property type="entry name" value="DUF3391"/>
</dbReference>
<dbReference type="EMBL" id="JAELXS010000003">
    <property type="protein sequence ID" value="MBJ6121653.1"/>
    <property type="molecule type" value="Genomic_DNA"/>
</dbReference>
<dbReference type="Pfam" id="PF11871">
    <property type="entry name" value="DUF3391"/>
    <property type="match status" value="1"/>
</dbReference>
<dbReference type="SUPFAM" id="SSF109604">
    <property type="entry name" value="HD-domain/PDEase-like"/>
    <property type="match status" value="1"/>
</dbReference>
<protein>
    <submittedName>
        <fullName evidence="2">HD-GYP domain-containing protein</fullName>
    </submittedName>
</protein>
<dbReference type="Gene3D" id="1.10.3210.10">
    <property type="entry name" value="Hypothetical protein af1432"/>
    <property type="match status" value="1"/>
</dbReference>
<dbReference type="Pfam" id="PF13487">
    <property type="entry name" value="HD_5"/>
    <property type="match status" value="1"/>
</dbReference>
<reference evidence="3" key="1">
    <citation type="submission" date="2020-12" db="EMBL/GenBank/DDBJ databases">
        <title>Hymenobacter sp.</title>
        <authorList>
            <person name="Kim M.K."/>
        </authorList>
    </citation>
    <scope>NUCLEOTIDE SEQUENCE [LARGE SCALE GENOMIC DNA]</scope>
    <source>
        <strain evidence="3">BT553</strain>
    </source>
</reference>
<dbReference type="PANTHER" id="PTHR43155:SF2">
    <property type="entry name" value="CYCLIC DI-GMP PHOSPHODIESTERASE PA4108"/>
    <property type="match status" value="1"/>
</dbReference>
<proteinExistence type="predicted"/>
<dbReference type="PROSITE" id="PS51832">
    <property type="entry name" value="HD_GYP"/>
    <property type="match status" value="1"/>
</dbReference>
<dbReference type="RefSeq" id="WP_199036644.1">
    <property type="nucleotide sequence ID" value="NZ_JAELXS010000003.1"/>
</dbReference>
<gene>
    <name evidence="2" type="ORF">JAO74_07600</name>
</gene>
<dbReference type="PANTHER" id="PTHR43155">
    <property type="entry name" value="CYCLIC DI-GMP PHOSPHODIESTERASE PA4108-RELATED"/>
    <property type="match status" value="1"/>
</dbReference>
<dbReference type="NCBIfam" id="TIGR00277">
    <property type="entry name" value="HDIG"/>
    <property type="match status" value="1"/>
</dbReference>
<dbReference type="InterPro" id="IPR037522">
    <property type="entry name" value="HD_GYP_dom"/>
</dbReference>
<name>A0ABS0XPK2_9SPHN</name>
<accession>A0ABS0XPK2</accession>
<comment type="caution">
    <text evidence="2">The sequence shown here is derived from an EMBL/GenBank/DDBJ whole genome shotgun (WGS) entry which is preliminary data.</text>
</comment>
<evidence type="ECO:0000313" key="2">
    <source>
        <dbReference type="EMBL" id="MBJ6121653.1"/>
    </source>
</evidence>
<evidence type="ECO:0000259" key="1">
    <source>
        <dbReference type="PROSITE" id="PS51832"/>
    </source>
</evidence>
<feature type="domain" description="HD-GYP" evidence="1">
    <location>
        <begin position="123"/>
        <end position="318"/>
    </location>
</feature>
<dbReference type="InterPro" id="IPR003607">
    <property type="entry name" value="HD/PDEase_dom"/>
</dbReference>
<dbReference type="Proteomes" id="UP000640426">
    <property type="component" value="Unassembled WGS sequence"/>
</dbReference>
<dbReference type="SMART" id="SM00471">
    <property type="entry name" value="HDc"/>
    <property type="match status" value="1"/>
</dbReference>
<dbReference type="CDD" id="cd00077">
    <property type="entry name" value="HDc"/>
    <property type="match status" value="1"/>
</dbReference>
<dbReference type="InterPro" id="IPR006675">
    <property type="entry name" value="HDIG_dom"/>
</dbReference>
<keyword evidence="3" id="KW-1185">Reference proteome</keyword>
<organism evidence="2 3">
    <name type="scientific">Sphingomonas mollis</name>
    <dbReference type="NCBI Taxonomy" id="2795726"/>
    <lineage>
        <taxon>Bacteria</taxon>
        <taxon>Pseudomonadati</taxon>
        <taxon>Pseudomonadota</taxon>
        <taxon>Alphaproteobacteria</taxon>
        <taxon>Sphingomonadales</taxon>
        <taxon>Sphingomonadaceae</taxon>
        <taxon>Sphingomonas</taxon>
    </lineage>
</organism>
<sequence length="398" mass="43370">MLKSIRAQDAILGMYVQSFGGSWLSHPFWKAKFLISSPDELARIRASGVEVVIDTVRGCDIASQPANRHRPPPAGRFGRAGQVRVVDLAQRSTDVVKSLFDDCRLGRTVDTADILSTVDDIADVLIHDLSAFISVTRLKSKDDYTYMHSVAVCALMISLAQELGEPAKAVRELGMAGLLHDLGKVAVPDDILHKSDPLTAAEIAEVRRHTTHGHDMLSQTSDVPPVALDVALHHHERPDGTGYPFGLKGDAISRATRMASICNVYDALTSIRDDRKGLSPMEAITAMEASTGEFDPGLLFRFMRELGVYPVGKLVRFRSTHLAVTMPAVRDGLGPAFRTFYSTVDTRFVPYEDIILSNDRGNADAISAADPAAWFSADWPTMASSIVEGREIGRQDAA</sequence>
<evidence type="ECO:0000313" key="3">
    <source>
        <dbReference type="Proteomes" id="UP000640426"/>
    </source>
</evidence>